<reference evidence="11" key="1">
    <citation type="journal article" date="2021" name="Sci. Adv.">
        <title>The American lobster genome reveals insights on longevity, neural, and immune adaptations.</title>
        <authorList>
            <person name="Polinski J.M."/>
            <person name="Zimin A.V."/>
            <person name="Clark K.F."/>
            <person name="Kohn A.B."/>
            <person name="Sadowski N."/>
            <person name="Timp W."/>
            <person name="Ptitsyn A."/>
            <person name="Khanna P."/>
            <person name="Romanova D.Y."/>
            <person name="Williams P."/>
            <person name="Greenwood S.J."/>
            <person name="Moroz L.L."/>
            <person name="Walt D.R."/>
            <person name="Bodnar A.G."/>
        </authorList>
    </citation>
    <scope>NUCLEOTIDE SEQUENCE</scope>
    <source>
        <strain evidence="11">GMGI-L3</strain>
    </source>
</reference>
<evidence type="ECO:0000256" key="9">
    <source>
        <dbReference type="SAM" id="SignalP"/>
    </source>
</evidence>
<evidence type="ECO:0000256" key="4">
    <source>
        <dbReference type="ARBA" id="ARBA00022670"/>
    </source>
</evidence>
<gene>
    <name evidence="11" type="primary">LGMN-L</name>
    <name evidence="11" type="ORF">Hamer_G016981</name>
</gene>
<dbReference type="PRINTS" id="PR00776">
    <property type="entry name" value="HEMOGLOBNASE"/>
</dbReference>
<dbReference type="Gene3D" id="1.10.132.130">
    <property type="match status" value="1"/>
</dbReference>
<keyword evidence="6" id="KW-0378">Hydrolase</keyword>
<dbReference type="CDD" id="cd21115">
    <property type="entry name" value="legumain_C"/>
    <property type="match status" value="1"/>
</dbReference>
<dbReference type="FunFam" id="3.40.50.1460:FF:000006">
    <property type="entry name" value="Legumain"/>
    <property type="match status" value="1"/>
</dbReference>
<dbReference type="GO" id="GO:0004197">
    <property type="term" value="F:cysteine-type endopeptidase activity"/>
    <property type="evidence" value="ECO:0007669"/>
    <property type="project" value="UniProtKB-EC"/>
</dbReference>
<comment type="similarity">
    <text evidence="2">Belongs to the peptidase C13 family.</text>
</comment>
<evidence type="ECO:0000256" key="1">
    <source>
        <dbReference type="ARBA" id="ARBA00000810"/>
    </source>
</evidence>
<feature type="chain" id="PRO_5035246782" description="legumain" evidence="9">
    <location>
        <begin position="19"/>
        <end position="413"/>
    </location>
</feature>
<evidence type="ECO:0000259" key="10">
    <source>
        <dbReference type="Pfam" id="PF20985"/>
    </source>
</evidence>
<evidence type="ECO:0000256" key="6">
    <source>
        <dbReference type="ARBA" id="ARBA00022801"/>
    </source>
</evidence>
<evidence type="ECO:0000256" key="2">
    <source>
        <dbReference type="ARBA" id="ARBA00009941"/>
    </source>
</evidence>
<dbReference type="PIRSF" id="PIRSF019663">
    <property type="entry name" value="Legumain"/>
    <property type="match status" value="1"/>
</dbReference>
<sequence>MRWVALALLVGVVGVVAGIPYVHNVDSGEGEVWAVLILHQHGVADDHIIVMMYDDIANSKENPHPGQIINRPGGPNVYPGVPKDYTGANVNLDNFLKVLKGDSEGLKGVGSGKVLKSGPNDRVFINLVDHGAPGLFALIGDILTTTNLTDAILSMHHNKQYKELTLYVESCESGSLFQKLPHDINVYAVSASNATESSYACYFEAELKTFLGDVFSIKWMEDTDRENVAKETLKKQYHVVESETKTSHVLQWGQISIDTEKVGAFVGSYKTGGDGGDKSSITSPDVPLALIQTHIQDSQGLIGSTFWHQEMDELKKNRTFVRDTMQKIIQQVTRDTEVTTRLMTDHHNVIFNHECYESSVMTFHNLCFNLGHNPYALRVVYALVNLCEHGYTAQEFTCSARAVCDFEPVIGIN</sequence>
<dbReference type="Pfam" id="PF20985">
    <property type="entry name" value="Legum_prodom"/>
    <property type="match status" value="1"/>
</dbReference>
<dbReference type="Gene3D" id="3.40.50.1460">
    <property type="match status" value="1"/>
</dbReference>
<accession>A0A8J5NAE6</accession>
<evidence type="ECO:0000313" key="11">
    <source>
        <dbReference type="EMBL" id="KAG7176017.1"/>
    </source>
</evidence>
<keyword evidence="4" id="KW-0645">Protease</keyword>
<dbReference type="GO" id="GO:0005773">
    <property type="term" value="C:vacuole"/>
    <property type="evidence" value="ECO:0007669"/>
    <property type="project" value="GOC"/>
</dbReference>
<feature type="active site" description="Nucleophile" evidence="8">
    <location>
        <position position="171"/>
    </location>
</feature>
<dbReference type="InterPro" id="IPR046427">
    <property type="entry name" value="Legumain_prodom_sf"/>
</dbReference>
<dbReference type="AlphaFoldDB" id="A0A8J5NAE6"/>
<dbReference type="PANTHER" id="PTHR12000:SF42">
    <property type="entry name" value="LEGUMAIN"/>
    <property type="match status" value="1"/>
</dbReference>
<evidence type="ECO:0000256" key="3">
    <source>
        <dbReference type="ARBA" id="ARBA00012628"/>
    </source>
</evidence>
<dbReference type="EMBL" id="JAHLQT010004419">
    <property type="protein sequence ID" value="KAG7176017.1"/>
    <property type="molecule type" value="Genomic_DNA"/>
</dbReference>
<keyword evidence="12" id="KW-1185">Reference proteome</keyword>
<evidence type="ECO:0000313" key="12">
    <source>
        <dbReference type="Proteomes" id="UP000747542"/>
    </source>
</evidence>
<comment type="caution">
    <text evidence="11">The sequence shown here is derived from an EMBL/GenBank/DDBJ whole genome shotgun (WGS) entry which is preliminary data.</text>
</comment>
<dbReference type="GO" id="GO:0006624">
    <property type="term" value="P:vacuolar protein processing"/>
    <property type="evidence" value="ECO:0007669"/>
    <property type="project" value="TreeGrafter"/>
</dbReference>
<evidence type="ECO:0000256" key="5">
    <source>
        <dbReference type="ARBA" id="ARBA00022729"/>
    </source>
</evidence>
<evidence type="ECO:0000256" key="7">
    <source>
        <dbReference type="ARBA" id="ARBA00022807"/>
    </source>
</evidence>
<dbReference type="EC" id="3.4.22.34" evidence="3"/>
<dbReference type="Proteomes" id="UP000747542">
    <property type="component" value="Unassembled WGS sequence"/>
</dbReference>
<keyword evidence="5 9" id="KW-0732">Signal</keyword>
<proteinExistence type="inferred from homology"/>
<feature type="domain" description="Legumain prodomain" evidence="10">
    <location>
        <begin position="310"/>
        <end position="404"/>
    </location>
</feature>
<evidence type="ECO:0000256" key="8">
    <source>
        <dbReference type="PIRSR" id="PIRSR019663-1"/>
    </source>
</evidence>
<protein>
    <recommendedName>
        <fullName evidence="3">legumain</fullName>
        <ecNumber evidence="3">3.4.22.34</ecNumber>
    </recommendedName>
</protein>
<feature type="signal peptide" evidence="9">
    <location>
        <begin position="1"/>
        <end position="18"/>
    </location>
</feature>
<dbReference type="PANTHER" id="PTHR12000">
    <property type="entry name" value="HEMOGLOBINASE FAMILY MEMBER"/>
    <property type="match status" value="1"/>
</dbReference>
<dbReference type="GO" id="GO:0051603">
    <property type="term" value="P:proteolysis involved in protein catabolic process"/>
    <property type="evidence" value="ECO:0007669"/>
    <property type="project" value="TreeGrafter"/>
</dbReference>
<feature type="active site" evidence="8">
    <location>
        <position position="130"/>
    </location>
</feature>
<name>A0A8J5NAE6_HOMAM</name>
<comment type="catalytic activity">
    <reaction evidence="1">
        <text>Hydrolysis of proteins and small molecule substrates at -Asn-|-Xaa- bonds.</text>
        <dbReference type="EC" id="3.4.22.34"/>
    </reaction>
</comment>
<keyword evidence="7" id="KW-0788">Thiol protease</keyword>
<organism evidence="11 12">
    <name type="scientific">Homarus americanus</name>
    <name type="common">American lobster</name>
    <dbReference type="NCBI Taxonomy" id="6706"/>
    <lineage>
        <taxon>Eukaryota</taxon>
        <taxon>Metazoa</taxon>
        <taxon>Ecdysozoa</taxon>
        <taxon>Arthropoda</taxon>
        <taxon>Crustacea</taxon>
        <taxon>Multicrustacea</taxon>
        <taxon>Malacostraca</taxon>
        <taxon>Eumalacostraca</taxon>
        <taxon>Eucarida</taxon>
        <taxon>Decapoda</taxon>
        <taxon>Pleocyemata</taxon>
        <taxon>Astacidea</taxon>
        <taxon>Nephropoidea</taxon>
        <taxon>Nephropidae</taxon>
        <taxon>Homarus</taxon>
    </lineage>
</organism>
<dbReference type="Pfam" id="PF01650">
    <property type="entry name" value="Peptidase_C13"/>
    <property type="match status" value="1"/>
</dbReference>
<dbReference type="InterPro" id="IPR001096">
    <property type="entry name" value="Peptidase_C13"/>
</dbReference>
<dbReference type="InterPro" id="IPR048501">
    <property type="entry name" value="Legum_prodom"/>
</dbReference>